<proteinExistence type="predicted"/>
<keyword evidence="4 6" id="KW-1133">Transmembrane helix</keyword>
<feature type="transmembrane region" description="Helical" evidence="6">
    <location>
        <begin position="119"/>
        <end position="141"/>
    </location>
</feature>
<evidence type="ECO:0000256" key="6">
    <source>
        <dbReference type="SAM" id="Phobius"/>
    </source>
</evidence>
<protein>
    <submittedName>
        <fullName evidence="7">Cobalt ECF transporter T component CbiQ</fullName>
    </submittedName>
</protein>
<dbReference type="Pfam" id="PF02361">
    <property type="entry name" value="CbiQ"/>
    <property type="match status" value="1"/>
</dbReference>
<evidence type="ECO:0000256" key="2">
    <source>
        <dbReference type="ARBA" id="ARBA00022475"/>
    </source>
</evidence>
<name>A0A7D5P565_9EURY</name>
<keyword evidence="3 6" id="KW-0812">Transmembrane</keyword>
<gene>
    <name evidence="7" type="primary">cbiQ</name>
    <name evidence="7" type="ORF">HZS54_05600</name>
</gene>
<dbReference type="PANTHER" id="PTHR34857">
    <property type="entry name" value="SLL0384 PROTEIN"/>
    <property type="match status" value="1"/>
</dbReference>
<feature type="transmembrane region" description="Helical" evidence="6">
    <location>
        <begin position="61"/>
        <end position="80"/>
    </location>
</feature>
<dbReference type="PANTHER" id="PTHR34857:SF2">
    <property type="entry name" value="SLL0384 PROTEIN"/>
    <property type="match status" value="1"/>
</dbReference>
<dbReference type="InterPro" id="IPR003339">
    <property type="entry name" value="ABC/ECF_trnsptr_transmembrane"/>
</dbReference>
<evidence type="ECO:0000256" key="5">
    <source>
        <dbReference type="ARBA" id="ARBA00023136"/>
    </source>
</evidence>
<reference evidence="7 8" key="1">
    <citation type="submission" date="2020-07" db="EMBL/GenBank/DDBJ databases">
        <title>Halosimplex litoreum sp. nov. and Halosimplex rubrum sp. nov., isolated from different salt environments.</title>
        <authorList>
            <person name="Cui H."/>
        </authorList>
    </citation>
    <scope>NUCLEOTIDE SEQUENCE [LARGE SCALE GENOMIC DNA]</scope>
    <source>
        <strain evidence="7 8">R2</strain>
    </source>
</reference>
<dbReference type="KEGG" id="hpel:HZS54_05600"/>
<keyword evidence="5 6" id="KW-0472">Membrane</keyword>
<dbReference type="InterPro" id="IPR051611">
    <property type="entry name" value="ECF_transporter_component"/>
</dbReference>
<dbReference type="EMBL" id="CP058909">
    <property type="protein sequence ID" value="QLH81146.1"/>
    <property type="molecule type" value="Genomic_DNA"/>
</dbReference>
<feature type="transmembrane region" description="Helical" evidence="6">
    <location>
        <begin position="92"/>
        <end position="112"/>
    </location>
</feature>
<dbReference type="CDD" id="cd16914">
    <property type="entry name" value="EcfT"/>
    <property type="match status" value="1"/>
</dbReference>
<accession>A0A7D5P565</accession>
<keyword evidence="2" id="KW-1003">Cell membrane</keyword>
<feature type="transmembrane region" description="Helical" evidence="6">
    <location>
        <begin position="161"/>
        <end position="180"/>
    </location>
</feature>
<dbReference type="Proteomes" id="UP000509346">
    <property type="component" value="Chromosome"/>
</dbReference>
<dbReference type="AlphaFoldDB" id="A0A7D5P565"/>
<evidence type="ECO:0000313" key="7">
    <source>
        <dbReference type="EMBL" id="QLH81146.1"/>
    </source>
</evidence>
<dbReference type="RefSeq" id="WP_179920956.1">
    <property type="nucleotide sequence ID" value="NZ_CP058909.1"/>
</dbReference>
<evidence type="ECO:0000256" key="1">
    <source>
        <dbReference type="ARBA" id="ARBA00004651"/>
    </source>
</evidence>
<dbReference type="InterPro" id="IPR012809">
    <property type="entry name" value="ECF_CbiQ"/>
</dbReference>
<evidence type="ECO:0000313" key="8">
    <source>
        <dbReference type="Proteomes" id="UP000509346"/>
    </source>
</evidence>
<evidence type="ECO:0000256" key="4">
    <source>
        <dbReference type="ARBA" id="ARBA00022989"/>
    </source>
</evidence>
<comment type="subcellular location">
    <subcellularLocation>
        <location evidence="1">Cell membrane</location>
        <topology evidence="1">Multi-pass membrane protein</topology>
    </subcellularLocation>
</comment>
<dbReference type="GO" id="GO:0043190">
    <property type="term" value="C:ATP-binding cassette (ABC) transporter complex"/>
    <property type="evidence" value="ECO:0007669"/>
    <property type="project" value="InterPro"/>
</dbReference>
<dbReference type="GO" id="GO:0006824">
    <property type="term" value="P:cobalt ion transport"/>
    <property type="evidence" value="ECO:0007669"/>
    <property type="project" value="InterPro"/>
</dbReference>
<dbReference type="NCBIfam" id="TIGR02454">
    <property type="entry name" value="ECF_T_CbiQ"/>
    <property type="match status" value="1"/>
</dbReference>
<organism evidence="7 8">
    <name type="scientific">Halosimplex pelagicum</name>
    <dbReference type="NCBI Taxonomy" id="869886"/>
    <lineage>
        <taxon>Archaea</taxon>
        <taxon>Methanobacteriati</taxon>
        <taxon>Methanobacteriota</taxon>
        <taxon>Stenosarchaea group</taxon>
        <taxon>Halobacteria</taxon>
        <taxon>Halobacteriales</taxon>
        <taxon>Haloarculaceae</taxon>
        <taxon>Halosimplex</taxon>
    </lineage>
</organism>
<evidence type="ECO:0000256" key="3">
    <source>
        <dbReference type="ARBA" id="ARBA00022692"/>
    </source>
</evidence>
<dbReference type="GeneID" id="56082043"/>
<sequence length="265" mass="27739">MSRTDLLDRTLAGLSERARWFLLAEDAPDRAGFLQAVAPSVKLVGLVALVALTVTRRDLQGVAALATLAGALAVASRVPARTFLGRVAGPPAFALVAVAPQALLMGGPTLGGTPLSAAGVAYVAVFTARVGVCVAFLSLLLLTTRFSDLLGGLARLRAPAIAVSLLAITYRYLLLFFAELERMARARRSRTIAEPDLRRTWRDSGNFLGTFLLRSVERGERVERAARARGGGGGPRPTADRTPLGRADAAFGLVVAVAIVGVGLA</sequence>
<feature type="transmembrane region" description="Helical" evidence="6">
    <location>
        <begin position="33"/>
        <end position="54"/>
    </location>
</feature>
<dbReference type="OrthoDB" id="51610at2157"/>
<keyword evidence="8" id="KW-1185">Reference proteome</keyword>